<accession>A0ABW6UTZ3</accession>
<dbReference type="InterPro" id="IPR036390">
    <property type="entry name" value="WH_DNA-bd_sf"/>
</dbReference>
<gene>
    <name evidence="1" type="ORF">ACFY1D_36820</name>
</gene>
<evidence type="ECO:0000313" key="2">
    <source>
        <dbReference type="Proteomes" id="UP001602058"/>
    </source>
</evidence>
<sequence>MADVRPVAGHLRHLIASGRSIAAISQDSGVSLNTIRKILKQRRPEIWRTTADKLLALPDVPDKAALIDSTGTVRRLQALVVMGHSQQTISGEVGCTYTYISMLTHGQRATVTVALALAVQAAYDKLSMHPGPSVQGKARAARYGWNGPLSWDDDTIDDPNALPMTDAAQPVATEGGNVADRWLMGESVILGADDRKQVIQHLFEWTDGTVGEIAASLEMTPAAVEQAWNRLKKKARLAGEKEPWRRVYGLRDKDLKQNDMEEVA</sequence>
<proteinExistence type="predicted"/>
<evidence type="ECO:0000313" key="1">
    <source>
        <dbReference type="EMBL" id="MFF4526935.1"/>
    </source>
</evidence>
<dbReference type="RefSeq" id="WP_387892423.1">
    <property type="nucleotide sequence ID" value="NZ_JBIAWJ010000031.1"/>
</dbReference>
<comment type="caution">
    <text evidence="1">The sequence shown here is derived from an EMBL/GenBank/DDBJ whole genome shotgun (WGS) entry which is preliminary data.</text>
</comment>
<dbReference type="Proteomes" id="UP001602058">
    <property type="component" value="Unassembled WGS sequence"/>
</dbReference>
<dbReference type="SUPFAM" id="SSF46785">
    <property type="entry name" value="Winged helix' DNA-binding domain"/>
    <property type="match status" value="1"/>
</dbReference>
<organism evidence="1 2">
    <name type="scientific">Streptomyces bluensis</name>
    <dbReference type="NCBI Taxonomy" id="33897"/>
    <lineage>
        <taxon>Bacteria</taxon>
        <taxon>Bacillati</taxon>
        <taxon>Actinomycetota</taxon>
        <taxon>Actinomycetes</taxon>
        <taxon>Kitasatosporales</taxon>
        <taxon>Streptomycetaceae</taxon>
        <taxon>Streptomyces</taxon>
    </lineage>
</organism>
<keyword evidence="2" id="KW-1185">Reference proteome</keyword>
<protein>
    <submittedName>
        <fullName evidence="1">Uncharacterized protein</fullName>
    </submittedName>
</protein>
<name>A0ABW6UTZ3_9ACTN</name>
<dbReference type="EMBL" id="JBIAWJ010000031">
    <property type="protein sequence ID" value="MFF4526935.1"/>
    <property type="molecule type" value="Genomic_DNA"/>
</dbReference>
<reference evidence="1 2" key="1">
    <citation type="submission" date="2024-10" db="EMBL/GenBank/DDBJ databases">
        <title>The Natural Products Discovery Center: Release of the First 8490 Sequenced Strains for Exploring Actinobacteria Biosynthetic Diversity.</title>
        <authorList>
            <person name="Kalkreuter E."/>
            <person name="Kautsar S.A."/>
            <person name="Yang D."/>
            <person name="Bader C.D."/>
            <person name="Teijaro C.N."/>
            <person name="Fluegel L."/>
            <person name="Davis C.M."/>
            <person name="Simpson J.R."/>
            <person name="Lauterbach L."/>
            <person name="Steele A.D."/>
            <person name="Gui C."/>
            <person name="Meng S."/>
            <person name="Li G."/>
            <person name="Viehrig K."/>
            <person name="Ye F."/>
            <person name="Su P."/>
            <person name="Kiefer A.F."/>
            <person name="Nichols A."/>
            <person name="Cepeda A.J."/>
            <person name="Yan W."/>
            <person name="Fan B."/>
            <person name="Jiang Y."/>
            <person name="Adhikari A."/>
            <person name="Zheng C.-J."/>
            <person name="Schuster L."/>
            <person name="Cowan T.M."/>
            <person name="Smanski M.J."/>
            <person name="Chevrette M.G."/>
            <person name="De Carvalho L.P.S."/>
            <person name="Shen B."/>
        </authorList>
    </citation>
    <scope>NUCLEOTIDE SEQUENCE [LARGE SCALE GENOMIC DNA]</scope>
    <source>
        <strain evidence="1 2">NPDC001390</strain>
    </source>
</reference>